<keyword evidence="2" id="KW-0443">Lipid metabolism</keyword>
<feature type="domain" description="AMP-dependent synthetase/ligase" evidence="4">
    <location>
        <begin position="85"/>
        <end position="483"/>
    </location>
</feature>
<dbReference type="Proteomes" id="UP000614601">
    <property type="component" value="Unassembled WGS sequence"/>
</dbReference>
<name>A0A811L9W0_9BILA</name>
<dbReference type="GO" id="GO:0016020">
    <property type="term" value="C:membrane"/>
    <property type="evidence" value="ECO:0007669"/>
    <property type="project" value="TreeGrafter"/>
</dbReference>
<keyword evidence="6" id="KW-1185">Reference proteome</keyword>
<proteinExistence type="predicted"/>
<evidence type="ECO:0000256" key="3">
    <source>
        <dbReference type="ARBA" id="ARBA00026121"/>
    </source>
</evidence>
<dbReference type="Gene3D" id="3.40.50.12780">
    <property type="entry name" value="N-terminal domain of ligase-like"/>
    <property type="match status" value="1"/>
</dbReference>
<evidence type="ECO:0000313" key="6">
    <source>
        <dbReference type="Proteomes" id="UP000614601"/>
    </source>
</evidence>
<organism evidence="5 6">
    <name type="scientific">Bursaphelenchus okinawaensis</name>
    <dbReference type="NCBI Taxonomy" id="465554"/>
    <lineage>
        <taxon>Eukaryota</taxon>
        <taxon>Metazoa</taxon>
        <taxon>Ecdysozoa</taxon>
        <taxon>Nematoda</taxon>
        <taxon>Chromadorea</taxon>
        <taxon>Rhabditida</taxon>
        <taxon>Tylenchina</taxon>
        <taxon>Tylenchomorpha</taxon>
        <taxon>Aphelenchoidea</taxon>
        <taxon>Aphelenchoididae</taxon>
        <taxon>Bursaphelenchus</taxon>
    </lineage>
</organism>
<dbReference type="GO" id="GO:0005783">
    <property type="term" value="C:endoplasmic reticulum"/>
    <property type="evidence" value="ECO:0007669"/>
    <property type="project" value="TreeGrafter"/>
</dbReference>
<comment type="caution">
    <text evidence="5">The sequence shown here is derived from an EMBL/GenBank/DDBJ whole genome shotgun (WGS) entry which is preliminary data.</text>
</comment>
<dbReference type="InterPro" id="IPR000873">
    <property type="entry name" value="AMP-dep_synth/lig_dom"/>
</dbReference>
<dbReference type="SUPFAM" id="SSF56801">
    <property type="entry name" value="Acetyl-CoA synthetase-like"/>
    <property type="match status" value="1"/>
</dbReference>
<reference evidence="5" key="1">
    <citation type="submission" date="2020-09" db="EMBL/GenBank/DDBJ databases">
        <authorList>
            <person name="Kikuchi T."/>
        </authorList>
    </citation>
    <scope>NUCLEOTIDE SEQUENCE</scope>
    <source>
        <strain evidence="5">SH1</strain>
    </source>
</reference>
<protein>
    <recommendedName>
        <fullName evidence="3">long-chain-fatty-acid--CoA ligase</fullName>
        <ecNumber evidence="3">6.2.1.3</ecNumber>
    </recommendedName>
</protein>
<dbReference type="Pfam" id="PF00501">
    <property type="entry name" value="AMP-binding"/>
    <property type="match status" value="1"/>
</dbReference>
<dbReference type="PROSITE" id="PS00455">
    <property type="entry name" value="AMP_BINDING"/>
    <property type="match status" value="1"/>
</dbReference>
<evidence type="ECO:0000259" key="4">
    <source>
        <dbReference type="Pfam" id="PF00501"/>
    </source>
</evidence>
<evidence type="ECO:0000313" key="5">
    <source>
        <dbReference type="EMBL" id="CAD5223904.1"/>
    </source>
</evidence>
<dbReference type="Proteomes" id="UP000783686">
    <property type="component" value="Unassembled WGS sequence"/>
</dbReference>
<keyword evidence="2" id="KW-0276">Fatty acid metabolism</keyword>
<dbReference type="EC" id="6.2.1.3" evidence="3"/>
<gene>
    <name evidence="5" type="ORF">BOKJ2_LOCUS10674</name>
</gene>
<dbReference type="OrthoDB" id="1700726at2759"/>
<dbReference type="InterPro" id="IPR020845">
    <property type="entry name" value="AMP-binding_CS"/>
</dbReference>
<accession>A0A811L9W0</accession>
<evidence type="ECO:0000256" key="2">
    <source>
        <dbReference type="ARBA" id="ARBA00022832"/>
    </source>
</evidence>
<sequence>MNIAQSVRKSFRRSFKNKNRFSQVQEYSRLLPGDERIRRNVYVDAPIVGSEDPEVQIVSDLLNRGKRLSNNGKCFGRLDDKNNIIWTNYNDVIEIVNEIGSALVELGIEPIQDTKIGVTGKNSAEYAMVGHVCSLYSMVMVPLYHNYKFEEIKQIIEKCSITVLFCDDVEFALKFKNDKAIKHIVIMSDHQHINAHNDRLNTNVYSWSRLLETGRLSPHDPVPAKPTDTYMICHTSGTTGQPKGAMISHRALLSSMTGTYINWFNAANRLTLSNSDVYLSFLSLAHVYEQIMQSIMMYSGCQVGFYGGDMTKLLEDIQLYRPTVVAFVPRLLDKFKCKIEGGLKKKPHIVQKLIALAIKKKQSLMKHKILTYNTWADVVLRPIHKIFGGRLRLVVSGGAPISEDLKSFSRIVYGCPVFEGYGQTECVAAGTLSLGGCTETGHVGGPGAWAEIKLVSVPEMSYDASEDKGEVCFRGAGLMTAYYGEQKLTSEAIDEEGWLHTGDIGCWLANGALKIIDRKKNFFKLAQGDFVSPERVEHVYMRHSAVTQIFVDGKGTQAFLVAIIVVNEVVIQEIAREHGADPINLNNSKIRSKILSDLRVLGRDAGLSSLEQIQNLHLVTEEFSLDNGLLTPTLKMKRNDLRARYQDVINNLYEQSLIDN</sequence>
<evidence type="ECO:0000256" key="1">
    <source>
        <dbReference type="ARBA" id="ARBA00022598"/>
    </source>
</evidence>
<dbReference type="PANTHER" id="PTHR43272">
    <property type="entry name" value="LONG-CHAIN-FATTY-ACID--COA LIGASE"/>
    <property type="match status" value="1"/>
</dbReference>
<dbReference type="EMBL" id="CAJFCW020000005">
    <property type="protein sequence ID" value="CAG9119103.1"/>
    <property type="molecule type" value="Genomic_DNA"/>
</dbReference>
<dbReference type="EMBL" id="CAJFDH010000005">
    <property type="protein sequence ID" value="CAD5223904.1"/>
    <property type="molecule type" value="Genomic_DNA"/>
</dbReference>
<dbReference type="InterPro" id="IPR042099">
    <property type="entry name" value="ANL_N_sf"/>
</dbReference>
<dbReference type="PANTHER" id="PTHR43272:SF89">
    <property type="entry name" value="LONG-CHAIN-FATTY-ACID--COA LIGASE"/>
    <property type="match status" value="1"/>
</dbReference>
<dbReference type="GO" id="GO:0004467">
    <property type="term" value="F:long-chain fatty acid-CoA ligase activity"/>
    <property type="evidence" value="ECO:0007669"/>
    <property type="project" value="UniProtKB-EC"/>
</dbReference>
<keyword evidence="1" id="KW-0436">Ligase</keyword>
<dbReference type="AlphaFoldDB" id="A0A811L9W0"/>